<feature type="compositionally biased region" description="Polar residues" evidence="1">
    <location>
        <begin position="421"/>
        <end position="432"/>
    </location>
</feature>
<feature type="compositionally biased region" description="Low complexity" evidence="1">
    <location>
        <begin position="486"/>
        <end position="499"/>
    </location>
</feature>
<evidence type="ECO:0000256" key="1">
    <source>
        <dbReference type="SAM" id="MobiDB-lite"/>
    </source>
</evidence>
<feature type="compositionally biased region" description="Acidic residues" evidence="1">
    <location>
        <begin position="452"/>
        <end position="462"/>
    </location>
</feature>
<organism evidence="2 3">
    <name type="scientific">Anaeramoeba flamelloides</name>
    <dbReference type="NCBI Taxonomy" id="1746091"/>
    <lineage>
        <taxon>Eukaryota</taxon>
        <taxon>Metamonada</taxon>
        <taxon>Anaeramoebidae</taxon>
        <taxon>Anaeramoeba</taxon>
    </lineage>
</organism>
<feature type="compositionally biased region" description="Basic residues" evidence="1">
    <location>
        <begin position="200"/>
        <end position="247"/>
    </location>
</feature>
<comment type="caution">
    <text evidence="2">The sequence shown here is derived from an EMBL/GenBank/DDBJ whole genome shotgun (WGS) entry which is preliminary data.</text>
</comment>
<name>A0AAV8ABN0_9EUKA</name>
<dbReference type="AlphaFoldDB" id="A0AAV8ABN0"/>
<sequence length="589" mass="69558">MNNLTFSPELITKDITQAKNDFKGVTSFRKRLKMLHKWRPQGVIGLETSNLKKTFLKRTPKTAVLRPIKIKRDCITDLVLLTNKPKKSIERGLATFFKKYFLLQNISNYSREWLIFGPEGCDLEECFESIGVKTKIKSKSKIKIKTKIRAKIKTRPIQTKNRKKHKRQIKKRRKDKQATDRSRNKSKSNTPMVTCSLKQKFLKTKSKHKTKIKKKKKLQLKNQKQKQRQKQKHKQKQKQNHNPKRNHQNQFQGSKHKNSFGATDKTKLNWFPLDSFVNSDNSNFSDFHNIFDDNLEKTKSNSLSSIKDKKKCFTNSVDNIYLSNSLKRNHFEKDLGLEEEFADFEDFEFDKEDEEANEFGNEQEEEEKEEADEESDEGDEEYLSTPKVKKHSLITKHRSPNPRKRLFQENDEFFLDRSRSPMMSQTTTFKKRQLVSNPKQILRNALKVQEFSDYEEEGEQEEENTKENEKEIEKDNEVDSPISYISSPNSSFSFSFSSDLESDLESDNDLFEENQQTKQTQLVPSKKELDNKGEEDQREEDDYDEFWDLSSTPMDMHGHDWFEYTHPLPSYDDNNYQPDIDFDIISGFN</sequence>
<feature type="region of interest" description="Disordered" evidence="1">
    <location>
        <begin position="447"/>
        <end position="544"/>
    </location>
</feature>
<reference evidence="2" key="1">
    <citation type="submission" date="2022-08" db="EMBL/GenBank/DDBJ databases">
        <title>Novel sulphate-reducing endosymbionts in the free-living metamonad Anaeramoeba.</title>
        <authorList>
            <person name="Jerlstrom-Hultqvist J."/>
            <person name="Cepicka I."/>
            <person name="Gallot-Lavallee L."/>
            <person name="Salas-Leiva D."/>
            <person name="Curtis B.A."/>
            <person name="Zahonova K."/>
            <person name="Pipaliya S."/>
            <person name="Dacks J."/>
            <person name="Roger A.J."/>
        </authorList>
    </citation>
    <scope>NUCLEOTIDE SEQUENCE</scope>
    <source>
        <strain evidence="2">Busselton2</strain>
    </source>
</reference>
<protein>
    <submittedName>
        <fullName evidence="2">Uncharacterized protein</fullName>
    </submittedName>
</protein>
<evidence type="ECO:0000313" key="2">
    <source>
        <dbReference type="EMBL" id="KAJ3451681.1"/>
    </source>
</evidence>
<feature type="compositionally biased region" description="Acidic residues" evidence="1">
    <location>
        <begin position="500"/>
        <end position="512"/>
    </location>
</feature>
<feature type="region of interest" description="Disordered" evidence="1">
    <location>
        <begin position="352"/>
        <end position="432"/>
    </location>
</feature>
<evidence type="ECO:0000313" key="3">
    <source>
        <dbReference type="Proteomes" id="UP001146793"/>
    </source>
</evidence>
<gene>
    <name evidence="2" type="ORF">M0812_03433</name>
</gene>
<feature type="compositionally biased region" description="Basic and acidic residues" evidence="1">
    <location>
        <begin position="525"/>
        <end position="535"/>
    </location>
</feature>
<proteinExistence type="predicted"/>
<feature type="compositionally biased region" description="Acidic residues" evidence="1">
    <location>
        <begin position="352"/>
        <end position="382"/>
    </location>
</feature>
<dbReference type="EMBL" id="JANTQA010000008">
    <property type="protein sequence ID" value="KAJ3451681.1"/>
    <property type="molecule type" value="Genomic_DNA"/>
</dbReference>
<dbReference type="Proteomes" id="UP001146793">
    <property type="component" value="Unassembled WGS sequence"/>
</dbReference>
<accession>A0AAV8ABN0</accession>
<feature type="region of interest" description="Disordered" evidence="1">
    <location>
        <begin position="146"/>
        <end position="261"/>
    </location>
</feature>
<feature type="compositionally biased region" description="Basic residues" evidence="1">
    <location>
        <begin position="387"/>
        <end position="405"/>
    </location>
</feature>
<feature type="compositionally biased region" description="Basic and acidic residues" evidence="1">
    <location>
        <begin position="463"/>
        <end position="477"/>
    </location>
</feature>
<feature type="compositionally biased region" description="Basic residues" evidence="1">
    <location>
        <begin position="146"/>
        <end position="175"/>
    </location>
</feature>